<accession>A0A1G5RQC9</accession>
<reference evidence="2 3" key="1">
    <citation type="submission" date="2016-10" db="EMBL/GenBank/DDBJ databases">
        <authorList>
            <person name="de Groot N.N."/>
        </authorList>
    </citation>
    <scope>NUCLEOTIDE SEQUENCE [LARGE SCALE GENOMIC DNA]</scope>
    <source>
        <strain evidence="2 3">DSM 2784</strain>
    </source>
</reference>
<keyword evidence="3" id="KW-1185">Reference proteome</keyword>
<dbReference type="Proteomes" id="UP000199208">
    <property type="component" value="Unassembled WGS sequence"/>
</dbReference>
<proteinExistence type="predicted"/>
<protein>
    <submittedName>
        <fullName evidence="2">FMN-binding domain-containing protein</fullName>
    </submittedName>
</protein>
<dbReference type="RefSeq" id="WP_092588997.1">
    <property type="nucleotide sequence ID" value="NZ_FMWL01000001.1"/>
</dbReference>
<evidence type="ECO:0000259" key="1">
    <source>
        <dbReference type="SMART" id="SM00900"/>
    </source>
</evidence>
<sequence length="137" mass="14762">MISRFGGIRTITRTVLLIAVSLTLVMGVAGCKIQKDIYAPGSYEGVSEGYHGPIRVMVTTDAQEIESIVIVEEHEKQVLGDVVDIVYETIPERVRRNNSTEVDVVSGATLTSTALIKAIQDGLDKALLESAEASEAE</sequence>
<name>A0A1G5RQC9_9FIRM</name>
<dbReference type="AlphaFoldDB" id="A0A1G5RQC9"/>
<dbReference type="STRING" id="1120920.SAMN03080599_00174"/>
<dbReference type="EMBL" id="FMWL01000001">
    <property type="protein sequence ID" value="SCZ76312.1"/>
    <property type="molecule type" value="Genomic_DNA"/>
</dbReference>
<dbReference type="PROSITE" id="PS51257">
    <property type="entry name" value="PROKAR_LIPOPROTEIN"/>
    <property type="match status" value="1"/>
</dbReference>
<dbReference type="Gene3D" id="3.90.1010.20">
    <property type="match status" value="1"/>
</dbReference>
<dbReference type="InterPro" id="IPR007329">
    <property type="entry name" value="FMN-bd"/>
</dbReference>
<organism evidence="2 3">
    <name type="scientific">Acidaminobacter hydrogenoformans DSM 2784</name>
    <dbReference type="NCBI Taxonomy" id="1120920"/>
    <lineage>
        <taxon>Bacteria</taxon>
        <taxon>Bacillati</taxon>
        <taxon>Bacillota</taxon>
        <taxon>Clostridia</taxon>
        <taxon>Peptostreptococcales</taxon>
        <taxon>Acidaminobacteraceae</taxon>
        <taxon>Acidaminobacter</taxon>
    </lineage>
</organism>
<dbReference type="OrthoDB" id="9806398at2"/>
<gene>
    <name evidence="2" type="ORF">SAMN03080599_00174</name>
</gene>
<dbReference type="Pfam" id="PF04205">
    <property type="entry name" value="FMN_bind"/>
    <property type="match status" value="1"/>
</dbReference>
<evidence type="ECO:0000313" key="3">
    <source>
        <dbReference type="Proteomes" id="UP000199208"/>
    </source>
</evidence>
<dbReference type="SMART" id="SM00900">
    <property type="entry name" value="FMN_bind"/>
    <property type="match status" value="1"/>
</dbReference>
<evidence type="ECO:0000313" key="2">
    <source>
        <dbReference type="EMBL" id="SCZ76312.1"/>
    </source>
</evidence>
<dbReference type="GO" id="GO:0016020">
    <property type="term" value="C:membrane"/>
    <property type="evidence" value="ECO:0007669"/>
    <property type="project" value="InterPro"/>
</dbReference>
<dbReference type="GO" id="GO:0010181">
    <property type="term" value="F:FMN binding"/>
    <property type="evidence" value="ECO:0007669"/>
    <property type="project" value="InterPro"/>
</dbReference>
<feature type="domain" description="FMN-binding" evidence="1">
    <location>
        <begin position="49"/>
        <end position="126"/>
    </location>
</feature>